<evidence type="ECO:0000313" key="1">
    <source>
        <dbReference type="EMBL" id="TFJ99140.1"/>
    </source>
</evidence>
<dbReference type="EMBL" id="QXTE01000348">
    <property type="protein sequence ID" value="TFJ99140.1"/>
    <property type="molecule type" value="Genomic_DNA"/>
</dbReference>
<keyword evidence="1" id="KW-0418">Kinase</keyword>
<sequence>MPGLCPHQPLPLTLAPAYRMLTAARALLPDAASLATPPAANCLPETRPRARRESCLQDQCSHVPAAPSTPAVASLLPTAPVSCRGNVSADNKWGLCQEPLQPPESC</sequence>
<organism evidence="1 2">
    <name type="scientific">Platysternon megacephalum</name>
    <name type="common">big-headed turtle</name>
    <dbReference type="NCBI Taxonomy" id="55544"/>
    <lineage>
        <taxon>Eukaryota</taxon>
        <taxon>Metazoa</taxon>
        <taxon>Chordata</taxon>
        <taxon>Craniata</taxon>
        <taxon>Vertebrata</taxon>
        <taxon>Euteleostomi</taxon>
        <taxon>Archelosauria</taxon>
        <taxon>Testudinata</taxon>
        <taxon>Testudines</taxon>
        <taxon>Cryptodira</taxon>
        <taxon>Durocryptodira</taxon>
        <taxon>Testudinoidea</taxon>
        <taxon>Platysternidae</taxon>
        <taxon>Platysternon</taxon>
    </lineage>
</organism>
<dbReference type="Proteomes" id="UP000297703">
    <property type="component" value="Unassembled WGS sequence"/>
</dbReference>
<reference evidence="1 2" key="2">
    <citation type="submission" date="2019-04" db="EMBL/GenBank/DDBJ databases">
        <title>The genome sequence of big-headed turtle.</title>
        <authorList>
            <person name="Gong S."/>
        </authorList>
    </citation>
    <scope>NUCLEOTIDE SEQUENCE [LARGE SCALE GENOMIC DNA]</scope>
    <source>
        <strain evidence="1">DO16091913</strain>
        <tissue evidence="1">Muscle</tissue>
    </source>
</reference>
<accession>A0A4D9DNU8</accession>
<name>A0A4D9DNU8_9SAUR</name>
<dbReference type="AlphaFoldDB" id="A0A4D9DNU8"/>
<comment type="caution">
    <text evidence="1">The sequence shown here is derived from an EMBL/GenBank/DDBJ whole genome shotgun (WGS) entry which is preliminary data.</text>
</comment>
<keyword evidence="1" id="KW-0808">Transferase</keyword>
<gene>
    <name evidence="1" type="ORF">DR999_PMT18882</name>
</gene>
<keyword evidence="2" id="KW-1185">Reference proteome</keyword>
<dbReference type="GO" id="GO:0016301">
    <property type="term" value="F:kinase activity"/>
    <property type="evidence" value="ECO:0007669"/>
    <property type="project" value="UniProtKB-KW"/>
</dbReference>
<proteinExistence type="predicted"/>
<evidence type="ECO:0000313" key="2">
    <source>
        <dbReference type="Proteomes" id="UP000297703"/>
    </source>
</evidence>
<reference evidence="1 2" key="1">
    <citation type="submission" date="2019-04" db="EMBL/GenBank/DDBJ databases">
        <title>Draft genome of the big-headed turtle Platysternon megacephalum.</title>
        <authorList>
            <person name="Gong S."/>
        </authorList>
    </citation>
    <scope>NUCLEOTIDE SEQUENCE [LARGE SCALE GENOMIC DNA]</scope>
    <source>
        <strain evidence="1">DO16091913</strain>
        <tissue evidence="1">Muscle</tissue>
    </source>
</reference>
<protein>
    <submittedName>
        <fullName evidence="1">Dual specificity mitogen-activated protein kinase kinase 7</fullName>
    </submittedName>
</protein>